<dbReference type="PIRSF" id="PIRSF006268">
    <property type="entry name" value="ApbE"/>
    <property type="match status" value="1"/>
</dbReference>
<comment type="caution">
    <text evidence="12">The sequence shown here is derived from an EMBL/GenBank/DDBJ whole genome shotgun (WGS) entry which is preliminary data.</text>
</comment>
<organism evidence="12 13">
    <name type="scientific">Ideonella lacteola</name>
    <dbReference type="NCBI Taxonomy" id="2984193"/>
    <lineage>
        <taxon>Bacteria</taxon>
        <taxon>Pseudomonadati</taxon>
        <taxon>Pseudomonadota</taxon>
        <taxon>Betaproteobacteria</taxon>
        <taxon>Burkholderiales</taxon>
        <taxon>Sphaerotilaceae</taxon>
        <taxon>Ideonella</taxon>
    </lineage>
</organism>
<dbReference type="Proteomes" id="UP001371218">
    <property type="component" value="Unassembled WGS sequence"/>
</dbReference>
<sequence length="349" mass="37503">MTDAAASTVAARAPAPVVWVPPDAPWVTAPRDAVLHRWAGRSMGTVWRLVLAVTPQQPVLPVRGVVEGCLAELVRQMSHWEPESELSAFNRLAAGESMPLSPDFAHVMRMALEVAHQSGGAFDPTIAEAVQRWGFGPIARYDSPGFAPSPPVAPPVPESAPWRSLAWHEGRLRQPGGCRLDLSAIAKGHAVDAVGAALRALGFGSFLFELGGELRGEGLKPDGQPWWVAIERPPGGAHLPPLRAALIGQAVATSGDYRQGFRDTQGRWRSHTLDPRRGCPVEHDLASVTVLHRSAARADALATALFVMGWDEGLAWADQHRVAAWFTARDGAGGWREAATAALKDWLDD</sequence>
<evidence type="ECO:0000313" key="13">
    <source>
        <dbReference type="Proteomes" id="UP001371218"/>
    </source>
</evidence>
<evidence type="ECO:0000313" key="12">
    <source>
        <dbReference type="EMBL" id="MEK8030012.1"/>
    </source>
</evidence>
<evidence type="ECO:0000256" key="2">
    <source>
        <dbReference type="ARBA" id="ARBA00011955"/>
    </source>
</evidence>
<evidence type="ECO:0000256" key="6">
    <source>
        <dbReference type="ARBA" id="ARBA00022723"/>
    </source>
</evidence>
<keyword evidence="6 11" id="KW-0479">Metal-binding</keyword>
<dbReference type="GO" id="GO:0016740">
    <property type="term" value="F:transferase activity"/>
    <property type="evidence" value="ECO:0007669"/>
    <property type="project" value="UniProtKB-KW"/>
</dbReference>
<dbReference type="EMBL" id="JBBUTG010000002">
    <property type="protein sequence ID" value="MEK8030012.1"/>
    <property type="molecule type" value="Genomic_DNA"/>
</dbReference>
<keyword evidence="4 11" id="KW-0285">Flavoprotein</keyword>
<evidence type="ECO:0000256" key="10">
    <source>
        <dbReference type="ARBA" id="ARBA00048540"/>
    </source>
</evidence>
<dbReference type="SUPFAM" id="SSF143631">
    <property type="entry name" value="ApbE-like"/>
    <property type="match status" value="1"/>
</dbReference>
<dbReference type="EC" id="2.7.1.180" evidence="2 11"/>
<evidence type="ECO:0000256" key="7">
    <source>
        <dbReference type="ARBA" id="ARBA00022827"/>
    </source>
</evidence>
<comment type="catalytic activity">
    <reaction evidence="10 11">
        <text>L-threonyl-[protein] + FAD = FMN-L-threonyl-[protein] + AMP + H(+)</text>
        <dbReference type="Rhea" id="RHEA:36847"/>
        <dbReference type="Rhea" id="RHEA-COMP:11060"/>
        <dbReference type="Rhea" id="RHEA-COMP:11061"/>
        <dbReference type="ChEBI" id="CHEBI:15378"/>
        <dbReference type="ChEBI" id="CHEBI:30013"/>
        <dbReference type="ChEBI" id="CHEBI:57692"/>
        <dbReference type="ChEBI" id="CHEBI:74257"/>
        <dbReference type="ChEBI" id="CHEBI:456215"/>
        <dbReference type="EC" id="2.7.1.180"/>
    </reaction>
</comment>
<evidence type="ECO:0000256" key="8">
    <source>
        <dbReference type="ARBA" id="ARBA00022842"/>
    </source>
</evidence>
<evidence type="ECO:0000256" key="3">
    <source>
        <dbReference type="ARBA" id="ARBA00016337"/>
    </source>
</evidence>
<gene>
    <name evidence="12" type="ORF">AACH06_04180</name>
</gene>
<protein>
    <recommendedName>
        <fullName evidence="3 11">FAD:protein FMN transferase</fullName>
        <ecNumber evidence="2 11">2.7.1.180</ecNumber>
    </recommendedName>
    <alternativeName>
        <fullName evidence="9 11">Flavin transferase</fullName>
    </alternativeName>
</protein>
<dbReference type="Gene3D" id="3.10.520.10">
    <property type="entry name" value="ApbE-like domains"/>
    <property type="match status" value="1"/>
</dbReference>
<evidence type="ECO:0000256" key="5">
    <source>
        <dbReference type="ARBA" id="ARBA00022679"/>
    </source>
</evidence>
<accession>A0ABU9BJ71</accession>
<comment type="similarity">
    <text evidence="11">Belongs to the ApbE family.</text>
</comment>
<dbReference type="InterPro" id="IPR024932">
    <property type="entry name" value="ApbE"/>
</dbReference>
<dbReference type="RefSeq" id="WP_341424372.1">
    <property type="nucleotide sequence ID" value="NZ_JBBUTG010000002.1"/>
</dbReference>
<reference evidence="12 13" key="1">
    <citation type="submission" date="2024-04" db="EMBL/GenBank/DDBJ databases">
        <title>Novel species of the genus Ideonella isolated from streams.</title>
        <authorList>
            <person name="Lu H."/>
        </authorList>
    </citation>
    <scope>NUCLEOTIDE SEQUENCE [LARGE SCALE GENOMIC DNA]</scope>
    <source>
        <strain evidence="12 13">DXS29W</strain>
    </source>
</reference>
<keyword evidence="5 11" id="KW-0808">Transferase</keyword>
<dbReference type="InterPro" id="IPR003374">
    <property type="entry name" value="ApbE-like_sf"/>
</dbReference>
<keyword evidence="8 11" id="KW-0460">Magnesium</keyword>
<keyword evidence="13" id="KW-1185">Reference proteome</keyword>
<comment type="cofactor">
    <cofactor evidence="1">
        <name>Mg(2+)</name>
        <dbReference type="ChEBI" id="CHEBI:18420"/>
    </cofactor>
</comment>
<dbReference type="PANTHER" id="PTHR30040">
    <property type="entry name" value="THIAMINE BIOSYNTHESIS LIPOPROTEIN APBE"/>
    <property type="match status" value="1"/>
</dbReference>
<evidence type="ECO:0000256" key="1">
    <source>
        <dbReference type="ARBA" id="ARBA00001946"/>
    </source>
</evidence>
<evidence type="ECO:0000256" key="9">
    <source>
        <dbReference type="ARBA" id="ARBA00031306"/>
    </source>
</evidence>
<dbReference type="PANTHER" id="PTHR30040:SF2">
    <property type="entry name" value="FAD:PROTEIN FMN TRANSFERASE"/>
    <property type="match status" value="1"/>
</dbReference>
<evidence type="ECO:0000256" key="11">
    <source>
        <dbReference type="PIRNR" id="PIRNR006268"/>
    </source>
</evidence>
<keyword evidence="7 11" id="KW-0274">FAD</keyword>
<evidence type="ECO:0000256" key="4">
    <source>
        <dbReference type="ARBA" id="ARBA00022630"/>
    </source>
</evidence>
<proteinExistence type="inferred from homology"/>
<dbReference type="Pfam" id="PF02424">
    <property type="entry name" value="ApbE"/>
    <property type="match status" value="1"/>
</dbReference>
<name>A0ABU9BJ71_9BURK</name>